<gene>
    <name evidence="2" type="ORF">CNYM01_14228</name>
</gene>
<dbReference type="AlphaFoldDB" id="A0A135RN08"/>
<organism evidence="2 3">
    <name type="scientific">Colletotrichum nymphaeae SA-01</name>
    <dbReference type="NCBI Taxonomy" id="1460502"/>
    <lineage>
        <taxon>Eukaryota</taxon>
        <taxon>Fungi</taxon>
        <taxon>Dikarya</taxon>
        <taxon>Ascomycota</taxon>
        <taxon>Pezizomycotina</taxon>
        <taxon>Sordariomycetes</taxon>
        <taxon>Hypocreomycetidae</taxon>
        <taxon>Glomerellales</taxon>
        <taxon>Glomerellaceae</taxon>
        <taxon>Colletotrichum</taxon>
        <taxon>Colletotrichum acutatum species complex</taxon>
    </lineage>
</organism>
<accession>A0A135RN08</accession>
<feature type="compositionally biased region" description="Basic and acidic residues" evidence="1">
    <location>
        <begin position="52"/>
        <end position="62"/>
    </location>
</feature>
<keyword evidence="3" id="KW-1185">Reference proteome</keyword>
<dbReference type="EMBL" id="JEMN01001871">
    <property type="protein sequence ID" value="KXH25093.1"/>
    <property type="molecule type" value="Genomic_DNA"/>
</dbReference>
<dbReference type="Proteomes" id="UP000070054">
    <property type="component" value="Unassembled WGS sequence"/>
</dbReference>
<feature type="region of interest" description="Disordered" evidence="1">
    <location>
        <begin position="52"/>
        <end position="88"/>
    </location>
</feature>
<proteinExistence type="predicted"/>
<protein>
    <submittedName>
        <fullName evidence="2">Zinc knuckle</fullName>
    </submittedName>
</protein>
<evidence type="ECO:0000313" key="2">
    <source>
        <dbReference type="EMBL" id="KXH25093.1"/>
    </source>
</evidence>
<reference evidence="2 3" key="1">
    <citation type="submission" date="2014-02" db="EMBL/GenBank/DDBJ databases">
        <title>The genome sequence of Colletotrichum nymphaeae SA-01.</title>
        <authorList>
            <person name="Baroncelli R."/>
            <person name="Thon M.R."/>
        </authorList>
    </citation>
    <scope>NUCLEOTIDE SEQUENCE [LARGE SCALE GENOMIC DNA]</scope>
    <source>
        <strain evidence="2 3">SA-01</strain>
    </source>
</reference>
<sequence length="111" mass="12619">MEMHLPPVEQQIWEHNIDTINRVGMAAALPREGKKMSLRRTITDRMHDGQDVTNEQHEHEHIPPFITPPLWQGPSIHIAGGTEQAEKEHERCLEKNTDAAHIYIDGSGIDS</sequence>
<comment type="caution">
    <text evidence="2">The sequence shown here is derived from an EMBL/GenBank/DDBJ whole genome shotgun (WGS) entry which is preliminary data.</text>
</comment>
<name>A0A135RN08_9PEZI</name>
<evidence type="ECO:0000313" key="3">
    <source>
        <dbReference type="Proteomes" id="UP000070054"/>
    </source>
</evidence>
<evidence type="ECO:0000256" key="1">
    <source>
        <dbReference type="SAM" id="MobiDB-lite"/>
    </source>
</evidence>